<dbReference type="SUPFAM" id="SSF53092">
    <property type="entry name" value="Creatinase/prolidase N-terminal domain"/>
    <property type="match status" value="1"/>
</dbReference>
<dbReference type="FunFam" id="3.90.230.10:FF:000007">
    <property type="entry name" value="Xaa-Pro aminopeptidase P"/>
    <property type="match status" value="1"/>
</dbReference>
<evidence type="ECO:0000256" key="4">
    <source>
        <dbReference type="ARBA" id="ARBA00023211"/>
    </source>
</evidence>
<proteinExistence type="inferred from homology"/>
<dbReference type="SUPFAM" id="SSF55920">
    <property type="entry name" value="Creatinase/aminopeptidase"/>
    <property type="match status" value="1"/>
</dbReference>
<dbReference type="InterPro" id="IPR033740">
    <property type="entry name" value="Pept_M24B"/>
</dbReference>
<dbReference type="InterPro" id="IPR032416">
    <property type="entry name" value="Peptidase_M24_C"/>
</dbReference>
<dbReference type="AlphaFoldDB" id="A0A6B2R1I0"/>
<dbReference type="InterPro" id="IPR000587">
    <property type="entry name" value="Creatinase_N"/>
</dbReference>
<feature type="domain" description="Creatinase N-terminal" evidence="6">
    <location>
        <begin position="14"/>
        <end position="138"/>
    </location>
</feature>
<protein>
    <submittedName>
        <fullName evidence="8">Aminopeptidase P family protein</fullName>
    </submittedName>
</protein>
<accession>A0A6B2R1I0</accession>
<feature type="domain" description="Peptidase M24 C-terminal" evidence="7">
    <location>
        <begin position="543"/>
        <end position="602"/>
    </location>
</feature>
<evidence type="ECO:0000256" key="2">
    <source>
        <dbReference type="ARBA" id="ARBA00022723"/>
    </source>
</evidence>
<dbReference type="InterPro" id="IPR000994">
    <property type="entry name" value="Pept_M24"/>
</dbReference>
<dbReference type="GO" id="GO:0005737">
    <property type="term" value="C:cytoplasm"/>
    <property type="evidence" value="ECO:0007669"/>
    <property type="project" value="UniProtKB-ARBA"/>
</dbReference>
<evidence type="ECO:0000259" key="5">
    <source>
        <dbReference type="Pfam" id="PF00557"/>
    </source>
</evidence>
<comment type="caution">
    <text evidence="8">The sequence shown here is derived from an EMBL/GenBank/DDBJ whole genome shotgun (WGS) entry which is preliminary data.</text>
</comment>
<keyword evidence="3" id="KW-0378">Hydrolase</keyword>
<dbReference type="Gene3D" id="3.40.350.10">
    <property type="entry name" value="Creatinase/prolidase N-terminal domain"/>
    <property type="match status" value="2"/>
</dbReference>
<dbReference type="Pfam" id="PF16188">
    <property type="entry name" value="Peptidase_M24_C"/>
    <property type="match status" value="1"/>
</dbReference>
<keyword evidence="4" id="KW-0464">Manganese</keyword>
<dbReference type="CDD" id="cd01085">
    <property type="entry name" value="APP"/>
    <property type="match status" value="1"/>
</dbReference>
<dbReference type="PANTHER" id="PTHR43763:SF6">
    <property type="entry name" value="XAA-PRO AMINOPEPTIDASE 1"/>
    <property type="match status" value="1"/>
</dbReference>
<keyword evidence="8" id="KW-0645">Protease</keyword>
<dbReference type="InterPro" id="IPR036005">
    <property type="entry name" value="Creatinase/aminopeptidase-like"/>
</dbReference>
<dbReference type="PANTHER" id="PTHR43763">
    <property type="entry name" value="XAA-PRO AMINOPEPTIDASE 1"/>
    <property type="match status" value="1"/>
</dbReference>
<evidence type="ECO:0000256" key="3">
    <source>
        <dbReference type="ARBA" id="ARBA00022801"/>
    </source>
</evidence>
<sequence length="604" mass="67017">MSKNAASFTTGSPLERLREAMRSAGIDACLIPSADPHLSEYLPAYWQVRAWLTPFTGSVGTVVVTQDFAGIWVDSRYWVQAETELAATEFVLMKIGTAADAAHTTWLAQNIRPHGVVAVDGRALGLAARDVLKSLFADKHIELELGLDLPGQCWTERPALPADPVYEFSIEFAGESRLEKLRRVRRVMKEQGAQWHLISTVDDIGWLLNLRGSDVAYNPVFLSHVLIGEQSAHLFVLPGKIDTDLETKLAVDHIQVHPYDLAVQYVTELPGQDVLMFDPVRTTCALIDRVSAQLLPTMNPSTYFKSQKTPAELAHVRRVMEQDGAALCAFFAWLEDAIALAETQPLHELMIDERITLERRARPGFISRSFGTIAAFNSNGAMPHYRPTPQSNARIEGAGLLLIDSGGQYLGGTTDITRVIPVGEITDDHKNDYTAVLRAMISLSRLKFPRGIASPMIDAVARAPIWDRLAEYGHGTGHGVGYFMNVHEGPQVISYRAVPAVHTAMQPGMITSNEPGLYRTGKWGIRIENLVCNQTAGVSEFGEFLQFETLTLCPIDTRCINLDQMRQEEIEWLNTYHAEVRQRLSPLVSGPALKWLLLRTEALV</sequence>
<dbReference type="GO" id="GO:0070006">
    <property type="term" value="F:metalloaminopeptidase activity"/>
    <property type="evidence" value="ECO:0007669"/>
    <property type="project" value="InterPro"/>
</dbReference>
<dbReference type="InterPro" id="IPR050422">
    <property type="entry name" value="X-Pro_aminopeptidase_P"/>
</dbReference>
<dbReference type="InterPro" id="IPR029149">
    <property type="entry name" value="Creatin/AminoP/Spt16_N"/>
</dbReference>
<comment type="similarity">
    <text evidence="1">Belongs to the peptidase M24B family.</text>
</comment>
<gene>
    <name evidence="8" type="ORF">G3I67_08185</name>
</gene>
<dbReference type="Pfam" id="PF16189">
    <property type="entry name" value="Creatinase_N_2"/>
    <property type="match status" value="1"/>
</dbReference>
<evidence type="ECO:0000313" key="8">
    <source>
        <dbReference type="EMBL" id="NDY83209.1"/>
    </source>
</evidence>
<keyword evidence="2" id="KW-0479">Metal-binding</keyword>
<feature type="domain" description="Peptidase M24" evidence="5">
    <location>
        <begin position="315"/>
        <end position="531"/>
    </location>
</feature>
<dbReference type="GO" id="GO:0046872">
    <property type="term" value="F:metal ion binding"/>
    <property type="evidence" value="ECO:0007669"/>
    <property type="project" value="UniProtKB-KW"/>
</dbReference>
<reference evidence="8" key="1">
    <citation type="submission" date="2020-02" db="EMBL/GenBank/DDBJ databases">
        <authorList>
            <person name="Chen W.-M."/>
        </authorList>
    </citation>
    <scope>NUCLEOTIDE SEQUENCE</scope>
    <source>
        <strain evidence="8">NBD-18</strain>
    </source>
</reference>
<dbReference type="Gene3D" id="3.90.230.10">
    <property type="entry name" value="Creatinase/methionine aminopeptidase superfamily"/>
    <property type="match status" value="1"/>
</dbReference>
<dbReference type="EMBL" id="JAAGRN010000004">
    <property type="protein sequence ID" value="NDY83209.1"/>
    <property type="molecule type" value="Genomic_DNA"/>
</dbReference>
<organism evidence="8">
    <name type="scientific">Sheuella amnicola</name>
    <dbReference type="NCBI Taxonomy" id="2707330"/>
    <lineage>
        <taxon>Bacteria</taxon>
        <taxon>Pseudomonadati</taxon>
        <taxon>Pseudomonadota</taxon>
        <taxon>Betaproteobacteria</taxon>
        <taxon>Burkholderiales</taxon>
        <taxon>Alcaligenaceae</taxon>
        <taxon>Sheuella</taxon>
    </lineage>
</organism>
<dbReference type="RefSeq" id="WP_163654026.1">
    <property type="nucleotide sequence ID" value="NZ_JAAGRN010000004.1"/>
</dbReference>
<evidence type="ECO:0000256" key="1">
    <source>
        <dbReference type="ARBA" id="ARBA00008766"/>
    </source>
</evidence>
<dbReference type="Pfam" id="PF00557">
    <property type="entry name" value="Peptidase_M24"/>
    <property type="match status" value="1"/>
</dbReference>
<name>A0A6B2R1I0_9BURK</name>
<keyword evidence="8" id="KW-0031">Aminopeptidase</keyword>
<evidence type="ECO:0000259" key="6">
    <source>
        <dbReference type="Pfam" id="PF01321"/>
    </source>
</evidence>
<evidence type="ECO:0000259" key="7">
    <source>
        <dbReference type="Pfam" id="PF16188"/>
    </source>
</evidence>
<dbReference type="Pfam" id="PF01321">
    <property type="entry name" value="Creatinase_N"/>
    <property type="match status" value="1"/>
</dbReference>